<keyword evidence="2" id="KW-0231">Viral genome packaging</keyword>
<keyword evidence="1" id="KW-1188">Viral release from host cell</keyword>
<reference evidence="3" key="1">
    <citation type="submission" date="2023-07" db="EMBL/GenBank/DDBJ databases">
        <title>Murine gut Bacillus species.</title>
        <authorList>
            <person name="Gutman E."/>
            <person name="Hashuel R."/>
            <person name="Litvak Y."/>
        </authorList>
    </citation>
    <scope>NUCLEOTIDE SEQUENCE</scope>
    <source>
        <strain evidence="3">RU283</strain>
    </source>
</reference>
<dbReference type="Pfam" id="PF03592">
    <property type="entry name" value="Terminase_2"/>
    <property type="match status" value="1"/>
</dbReference>
<dbReference type="InterPro" id="IPR005335">
    <property type="entry name" value="Terminase_ssu"/>
</dbReference>
<evidence type="ECO:0000256" key="2">
    <source>
        <dbReference type="ARBA" id="ARBA00023219"/>
    </source>
</evidence>
<dbReference type="GO" id="GO:0051276">
    <property type="term" value="P:chromosome organization"/>
    <property type="evidence" value="ECO:0007669"/>
    <property type="project" value="InterPro"/>
</dbReference>
<comment type="caution">
    <text evidence="3">The sequence shown here is derived from an EMBL/GenBank/DDBJ whole genome shotgun (WGS) entry which is preliminary data.</text>
</comment>
<evidence type="ECO:0000313" key="4">
    <source>
        <dbReference type="Proteomes" id="UP001178277"/>
    </source>
</evidence>
<dbReference type="InterPro" id="IPR038713">
    <property type="entry name" value="Terminase_Gp1_N_sf"/>
</dbReference>
<dbReference type="PANTHER" id="PTHR41328:SF3">
    <property type="entry name" value="PBSX PHAGE TERMINASE SMALL SUBUNIT"/>
    <property type="match status" value="1"/>
</dbReference>
<dbReference type="EMBL" id="JAUUTP010000034">
    <property type="protein sequence ID" value="MDP1421148.1"/>
    <property type="molecule type" value="Genomic_DNA"/>
</dbReference>
<dbReference type="RefSeq" id="WP_305162196.1">
    <property type="nucleotide sequence ID" value="NZ_JAUUTP010000034.1"/>
</dbReference>
<accession>A0AA90P5T4</accession>
<dbReference type="InterPro" id="IPR052404">
    <property type="entry name" value="SPP1-like_terminase"/>
</dbReference>
<dbReference type="PANTHER" id="PTHR41328">
    <property type="entry name" value="TERMINASE SMALL SUBUNIT-RELATED"/>
    <property type="match status" value="1"/>
</dbReference>
<organism evidence="3 4">
    <name type="scientific">Peribacillus simplex</name>
    <dbReference type="NCBI Taxonomy" id="1478"/>
    <lineage>
        <taxon>Bacteria</taxon>
        <taxon>Bacillati</taxon>
        <taxon>Bacillota</taxon>
        <taxon>Bacilli</taxon>
        <taxon>Bacillales</taxon>
        <taxon>Bacillaceae</taxon>
        <taxon>Peribacillus</taxon>
    </lineage>
</organism>
<name>A0AA90P5T4_9BACI</name>
<sequence>MEKDKKINEFEELLSSDDNLTDKERMFCLQYLRHFNAAKAYREAFDETKYDKQAAHILMKSEKINSYIKKLKKELFTETIMDSKDVLEQYIKIAFADITDYVDFGTKEKIDENGNTYNANYLNFKDSSTVDGSVIEYIAGGKAPTLKLSDRTKALEILSKFTNLIDGDTDKEFKIVLKRAGEDD</sequence>
<dbReference type="AlphaFoldDB" id="A0AA90P5T4"/>
<protein>
    <submittedName>
        <fullName evidence="3">Terminase small subunit</fullName>
    </submittedName>
</protein>
<gene>
    <name evidence="3" type="ORF">Q8G35_22900</name>
</gene>
<evidence type="ECO:0000313" key="3">
    <source>
        <dbReference type="EMBL" id="MDP1421148.1"/>
    </source>
</evidence>
<evidence type="ECO:0000256" key="1">
    <source>
        <dbReference type="ARBA" id="ARBA00022612"/>
    </source>
</evidence>
<proteinExistence type="predicted"/>
<dbReference type="Gene3D" id="1.10.10.1400">
    <property type="entry name" value="Terminase, small subunit, N-terminal DNA-binding domain, HTH motif"/>
    <property type="match status" value="1"/>
</dbReference>
<dbReference type="Proteomes" id="UP001178277">
    <property type="component" value="Unassembled WGS sequence"/>
</dbReference>